<accession>A0A419DEV3</accession>
<dbReference type="Proteomes" id="UP000285655">
    <property type="component" value="Unassembled WGS sequence"/>
</dbReference>
<reference evidence="5 6" key="1">
    <citation type="journal article" date="2017" name="ISME J.">
        <title>Energy and carbon metabolisms in a deep terrestrial subsurface fluid microbial community.</title>
        <authorList>
            <person name="Momper L."/>
            <person name="Jungbluth S.P."/>
            <person name="Lee M.D."/>
            <person name="Amend J.P."/>
        </authorList>
    </citation>
    <scope>NUCLEOTIDE SEQUENCE [LARGE SCALE GENOMIC DNA]</scope>
    <source>
        <strain evidence="5">SURF_29</strain>
    </source>
</reference>
<dbReference type="InterPro" id="IPR014717">
    <property type="entry name" value="Transl_elong_EF1B/ribsomal_bS6"/>
</dbReference>
<keyword evidence="3" id="KW-0694">RNA-binding</keyword>
<dbReference type="GO" id="GO:0005737">
    <property type="term" value="C:cytoplasm"/>
    <property type="evidence" value="ECO:0007669"/>
    <property type="project" value="UniProtKB-ARBA"/>
</dbReference>
<dbReference type="NCBIfam" id="TIGR00166">
    <property type="entry name" value="S6"/>
    <property type="match status" value="1"/>
</dbReference>
<dbReference type="Gene3D" id="3.30.70.60">
    <property type="match status" value="1"/>
</dbReference>
<dbReference type="GO" id="GO:0005840">
    <property type="term" value="C:ribosome"/>
    <property type="evidence" value="ECO:0007669"/>
    <property type="project" value="UniProtKB-KW"/>
</dbReference>
<dbReference type="EMBL" id="QZJW01000017">
    <property type="protein sequence ID" value="RJO61570.1"/>
    <property type="molecule type" value="Genomic_DNA"/>
</dbReference>
<dbReference type="GO" id="GO:0003735">
    <property type="term" value="F:structural constituent of ribosome"/>
    <property type="evidence" value="ECO:0007669"/>
    <property type="project" value="InterPro"/>
</dbReference>
<comment type="function">
    <text evidence="3">Binds together with bS18 to 16S ribosomal RNA.</text>
</comment>
<dbReference type="HAMAP" id="MF_00360">
    <property type="entry name" value="Ribosomal_bS6"/>
    <property type="match status" value="1"/>
</dbReference>
<dbReference type="GO" id="GO:0006412">
    <property type="term" value="P:translation"/>
    <property type="evidence" value="ECO:0007669"/>
    <property type="project" value="UniProtKB-UniRule"/>
</dbReference>
<dbReference type="SUPFAM" id="SSF54995">
    <property type="entry name" value="Ribosomal protein S6"/>
    <property type="match status" value="1"/>
</dbReference>
<evidence type="ECO:0000313" key="5">
    <source>
        <dbReference type="EMBL" id="RJO61570.1"/>
    </source>
</evidence>
<protein>
    <recommendedName>
        <fullName evidence="2 3">Small ribosomal subunit protein bS6</fullName>
    </recommendedName>
</protein>
<keyword evidence="3 5" id="KW-0689">Ribosomal protein</keyword>
<comment type="similarity">
    <text evidence="1 3">Belongs to the bacterial ribosomal protein bS6 family.</text>
</comment>
<evidence type="ECO:0000256" key="4">
    <source>
        <dbReference type="SAM" id="MobiDB-lite"/>
    </source>
</evidence>
<evidence type="ECO:0000256" key="3">
    <source>
        <dbReference type="HAMAP-Rule" id="MF_00360"/>
    </source>
</evidence>
<dbReference type="AlphaFoldDB" id="A0A419DEV3"/>
<evidence type="ECO:0000256" key="2">
    <source>
        <dbReference type="ARBA" id="ARBA00035294"/>
    </source>
</evidence>
<dbReference type="PANTHER" id="PTHR21011:SF1">
    <property type="entry name" value="SMALL RIBOSOMAL SUBUNIT PROTEIN BS6M"/>
    <property type="match status" value="1"/>
</dbReference>
<comment type="caution">
    <text evidence="5">The sequence shown here is derived from an EMBL/GenBank/DDBJ whole genome shotgun (WGS) entry which is preliminary data.</text>
</comment>
<name>A0A419DEV3_9BACT</name>
<dbReference type="GO" id="GO:0070181">
    <property type="term" value="F:small ribosomal subunit rRNA binding"/>
    <property type="evidence" value="ECO:0007669"/>
    <property type="project" value="TreeGrafter"/>
</dbReference>
<dbReference type="PANTHER" id="PTHR21011">
    <property type="entry name" value="MITOCHONDRIAL 28S RIBOSOMAL PROTEIN S6"/>
    <property type="match status" value="1"/>
</dbReference>
<dbReference type="InterPro" id="IPR000529">
    <property type="entry name" value="Ribosomal_bS6"/>
</dbReference>
<gene>
    <name evidence="3 5" type="primary">rpsF</name>
    <name evidence="5" type="ORF">C4544_02445</name>
</gene>
<feature type="region of interest" description="Disordered" evidence="4">
    <location>
        <begin position="102"/>
        <end position="142"/>
    </location>
</feature>
<organism evidence="5 6">
    <name type="scientific">candidate division WS5 bacterium</name>
    <dbReference type="NCBI Taxonomy" id="2093353"/>
    <lineage>
        <taxon>Bacteria</taxon>
        <taxon>candidate division WS5</taxon>
    </lineage>
</organism>
<dbReference type="CDD" id="cd00473">
    <property type="entry name" value="bS6"/>
    <property type="match status" value="1"/>
</dbReference>
<evidence type="ECO:0000256" key="1">
    <source>
        <dbReference type="ARBA" id="ARBA00009512"/>
    </source>
</evidence>
<dbReference type="GO" id="GO:1990904">
    <property type="term" value="C:ribonucleoprotein complex"/>
    <property type="evidence" value="ECO:0007669"/>
    <property type="project" value="UniProtKB-KW"/>
</dbReference>
<dbReference type="Pfam" id="PF01250">
    <property type="entry name" value="Ribosomal_S6"/>
    <property type="match status" value="1"/>
</dbReference>
<sequence length="161" mass="18653">MKKYEIVYIIHPDLEGSTAKITEKAKSMVEKSGGQVLNEENWGKKKLAYEIKKNTFGIYVFMLVEMEADSMREIERTLRLSEEIIRSMIVLAEEEIPAKVSEKKTKAVKKEEKELKVEKPQKAKQEKKPAKTKAEKEIEEKERQKVLDEKLQAIIGPEEES</sequence>
<keyword evidence="3" id="KW-0687">Ribonucleoprotein</keyword>
<evidence type="ECO:0000313" key="6">
    <source>
        <dbReference type="Proteomes" id="UP000285655"/>
    </source>
</evidence>
<dbReference type="InterPro" id="IPR035980">
    <property type="entry name" value="Ribosomal_bS6_sf"/>
</dbReference>
<dbReference type="InterPro" id="IPR020814">
    <property type="entry name" value="Ribosomal_S6_plastid/chlpt"/>
</dbReference>
<keyword evidence="3" id="KW-0699">rRNA-binding</keyword>
<proteinExistence type="inferred from homology"/>